<dbReference type="InterPro" id="IPR033753">
    <property type="entry name" value="GCV_H/Fam206"/>
</dbReference>
<evidence type="ECO:0000256" key="1">
    <source>
        <dbReference type="ARBA" id="ARBA00022823"/>
    </source>
</evidence>
<dbReference type="SUPFAM" id="SSF51230">
    <property type="entry name" value="Single hybrid motif"/>
    <property type="match status" value="1"/>
</dbReference>
<dbReference type="GO" id="GO:0005829">
    <property type="term" value="C:cytosol"/>
    <property type="evidence" value="ECO:0007669"/>
    <property type="project" value="TreeGrafter"/>
</dbReference>
<dbReference type="AlphaFoldDB" id="A0A6M4GS28"/>
<dbReference type="PROSITE" id="PS50968">
    <property type="entry name" value="BIOTINYL_LIPOYL"/>
    <property type="match status" value="1"/>
</dbReference>
<keyword evidence="4" id="KW-1185">Reference proteome</keyword>
<name>A0A6M4GS28_9PROT</name>
<dbReference type="RefSeq" id="WP_171088987.1">
    <property type="nucleotide sequence ID" value="NZ_CP053069.1"/>
</dbReference>
<dbReference type="GO" id="GO:0005960">
    <property type="term" value="C:glycine cleavage complex"/>
    <property type="evidence" value="ECO:0007669"/>
    <property type="project" value="InterPro"/>
</dbReference>
<evidence type="ECO:0000259" key="2">
    <source>
        <dbReference type="PROSITE" id="PS50968"/>
    </source>
</evidence>
<dbReference type="PANTHER" id="PTHR11715:SF3">
    <property type="entry name" value="GLYCINE CLEAVAGE SYSTEM H PROTEIN-RELATED"/>
    <property type="match status" value="1"/>
</dbReference>
<dbReference type="Proteomes" id="UP000501534">
    <property type="component" value="Chromosome"/>
</dbReference>
<evidence type="ECO:0000313" key="3">
    <source>
        <dbReference type="EMBL" id="QJR09284.1"/>
    </source>
</evidence>
<dbReference type="PANTHER" id="PTHR11715">
    <property type="entry name" value="GLYCINE CLEAVAGE SYSTEM H PROTEIN"/>
    <property type="match status" value="1"/>
</dbReference>
<dbReference type="GO" id="GO:0009249">
    <property type="term" value="P:protein lipoylation"/>
    <property type="evidence" value="ECO:0007669"/>
    <property type="project" value="TreeGrafter"/>
</dbReference>
<protein>
    <submittedName>
        <fullName evidence="3">Glycine cleavage system H protein</fullName>
    </submittedName>
</protein>
<evidence type="ECO:0000313" key="4">
    <source>
        <dbReference type="Proteomes" id="UP000501534"/>
    </source>
</evidence>
<dbReference type="InterPro" id="IPR002930">
    <property type="entry name" value="GCV_H"/>
</dbReference>
<accession>A0A6M4GS28</accession>
<dbReference type="GO" id="GO:0019464">
    <property type="term" value="P:glycine decarboxylation via glycine cleavage system"/>
    <property type="evidence" value="ECO:0007669"/>
    <property type="project" value="InterPro"/>
</dbReference>
<proteinExistence type="predicted"/>
<organism evidence="3 4">
    <name type="scientific">Usitatibacter rugosus</name>
    <dbReference type="NCBI Taxonomy" id="2732067"/>
    <lineage>
        <taxon>Bacteria</taxon>
        <taxon>Pseudomonadati</taxon>
        <taxon>Pseudomonadota</taxon>
        <taxon>Betaproteobacteria</taxon>
        <taxon>Nitrosomonadales</taxon>
        <taxon>Usitatibacteraceae</taxon>
        <taxon>Usitatibacter</taxon>
    </lineage>
</organism>
<reference evidence="3 4" key="1">
    <citation type="submission" date="2020-04" db="EMBL/GenBank/DDBJ databases">
        <title>Usitatibacter rugosus gen. nov., sp. nov. and Usitatibacter palustris sp. nov., novel members of Usitatibacteraceae fam. nov. within the order Nitrosomonadales isolated from soil.</title>
        <authorList>
            <person name="Huber K.J."/>
            <person name="Neumann-Schaal M."/>
            <person name="Geppert A."/>
            <person name="Luckner M."/>
            <person name="Wanner G."/>
            <person name="Overmann J."/>
        </authorList>
    </citation>
    <scope>NUCLEOTIDE SEQUENCE [LARGE SCALE GENOMIC DNA]</scope>
    <source>
        <strain evidence="3 4">0125_3</strain>
    </source>
</reference>
<dbReference type="Gene3D" id="2.40.50.100">
    <property type="match status" value="1"/>
</dbReference>
<dbReference type="InterPro" id="IPR011053">
    <property type="entry name" value="Single_hybrid_motif"/>
</dbReference>
<dbReference type="CDD" id="cd06848">
    <property type="entry name" value="GCS_H"/>
    <property type="match status" value="1"/>
</dbReference>
<gene>
    <name evidence="3" type="primary">gcvH_1</name>
    <name evidence="3" type="ORF">DSM104443_00321</name>
</gene>
<dbReference type="EMBL" id="CP053069">
    <property type="protein sequence ID" value="QJR09284.1"/>
    <property type="molecule type" value="Genomic_DNA"/>
</dbReference>
<dbReference type="KEGG" id="uru:DSM104443_00321"/>
<sequence length="151" mass="16206">MATVRGFDFPAELRYLLEQDTWARLEPGGLVTVGLTSLGGHISGDFIDFTPKAVGTRIERDRSLGALEMSKVIRSARSPVAGEVAEVNAAVRENPGLINADPYGEGWLVRLRPEDWDRDAALLVAADGLGPAVLAYMELLSESFGVDVPPA</sequence>
<keyword evidence="1" id="KW-0450">Lipoyl</keyword>
<dbReference type="InterPro" id="IPR000089">
    <property type="entry name" value="Biotin_lipoyl"/>
</dbReference>
<dbReference type="Pfam" id="PF01597">
    <property type="entry name" value="GCV_H"/>
    <property type="match status" value="1"/>
</dbReference>
<feature type="domain" description="Lipoyl-binding" evidence="2">
    <location>
        <begin position="30"/>
        <end position="112"/>
    </location>
</feature>